<name>A0A7I7NJF3_9MYCO</name>
<dbReference type="EMBL" id="AP022581">
    <property type="protein sequence ID" value="BBX96704.1"/>
    <property type="molecule type" value="Genomic_DNA"/>
</dbReference>
<keyword evidence="3" id="KW-1185">Reference proteome</keyword>
<accession>A0A7I7NJF3</accession>
<proteinExistence type="predicted"/>
<evidence type="ECO:0000256" key="1">
    <source>
        <dbReference type="SAM" id="MobiDB-lite"/>
    </source>
</evidence>
<gene>
    <name evidence="2" type="ORF">MLAC_19980</name>
</gene>
<evidence type="ECO:0000313" key="3">
    <source>
        <dbReference type="Proteomes" id="UP000466396"/>
    </source>
</evidence>
<dbReference type="AlphaFoldDB" id="A0A7I7NJF3"/>
<sequence>MSTRKGRPTLSSFRALAPTEHGDTWDSNVGRPPSLDRLGKAELEGEVLIDPHADAPGAHGCPAHSAIGAPRVGNAGAAATAAPIGSIC</sequence>
<reference evidence="2 3" key="1">
    <citation type="journal article" date="2019" name="Emerg. Microbes Infect.">
        <title>Comprehensive subspecies identification of 175 nontuberculous mycobacteria species based on 7547 genomic profiles.</title>
        <authorList>
            <person name="Matsumoto Y."/>
            <person name="Kinjo T."/>
            <person name="Motooka D."/>
            <person name="Nabeya D."/>
            <person name="Jung N."/>
            <person name="Uechi K."/>
            <person name="Horii T."/>
            <person name="Iida T."/>
            <person name="Fujita J."/>
            <person name="Nakamura S."/>
        </authorList>
    </citation>
    <scope>NUCLEOTIDE SEQUENCE [LARGE SCALE GENOMIC DNA]</scope>
    <source>
        <strain evidence="2 3">JCM 15657</strain>
    </source>
</reference>
<feature type="region of interest" description="Disordered" evidence="1">
    <location>
        <begin position="1"/>
        <end position="32"/>
    </location>
</feature>
<protein>
    <submittedName>
        <fullName evidence="2">Uncharacterized protein</fullName>
    </submittedName>
</protein>
<organism evidence="2 3">
    <name type="scientific">Mycobacterium lacus</name>
    <dbReference type="NCBI Taxonomy" id="169765"/>
    <lineage>
        <taxon>Bacteria</taxon>
        <taxon>Bacillati</taxon>
        <taxon>Actinomycetota</taxon>
        <taxon>Actinomycetes</taxon>
        <taxon>Mycobacteriales</taxon>
        <taxon>Mycobacteriaceae</taxon>
        <taxon>Mycobacterium</taxon>
    </lineage>
</organism>
<evidence type="ECO:0000313" key="2">
    <source>
        <dbReference type="EMBL" id="BBX96704.1"/>
    </source>
</evidence>
<dbReference type="Proteomes" id="UP000466396">
    <property type="component" value="Chromosome"/>
</dbReference>
<dbReference type="KEGG" id="mlj:MLAC_19980"/>